<dbReference type="RefSeq" id="WP_229923129.1">
    <property type="nucleotide sequence ID" value="NZ_BNBN01000001.1"/>
</dbReference>
<reference evidence="2 3" key="1">
    <citation type="submission" date="2020-08" db="EMBL/GenBank/DDBJ databases">
        <title>Genomic Encyclopedia of Type Strains, Phase IV (KMG-IV): sequencing the most valuable type-strain genomes for metagenomic binning, comparative biology and taxonomic classification.</title>
        <authorList>
            <person name="Goeker M."/>
        </authorList>
    </citation>
    <scope>NUCLEOTIDE SEQUENCE [LARGE SCALE GENOMIC DNA]</scope>
    <source>
        <strain evidence="2 3">DSM 40141</strain>
    </source>
</reference>
<dbReference type="EMBL" id="JACHEM010000008">
    <property type="protein sequence ID" value="MBB6437049.1"/>
    <property type="molecule type" value="Genomic_DNA"/>
</dbReference>
<evidence type="ECO:0000313" key="3">
    <source>
        <dbReference type="Proteomes" id="UP000540423"/>
    </source>
</evidence>
<dbReference type="PROSITE" id="PS51257">
    <property type="entry name" value="PROKAR_LIPOPROTEIN"/>
    <property type="match status" value="1"/>
</dbReference>
<proteinExistence type="predicted"/>
<organism evidence="2 3">
    <name type="scientific">Streptomyces candidus</name>
    <dbReference type="NCBI Taxonomy" id="67283"/>
    <lineage>
        <taxon>Bacteria</taxon>
        <taxon>Bacillati</taxon>
        <taxon>Actinomycetota</taxon>
        <taxon>Actinomycetes</taxon>
        <taxon>Kitasatosporales</taxon>
        <taxon>Streptomycetaceae</taxon>
        <taxon>Streptomyces</taxon>
    </lineage>
</organism>
<keyword evidence="3" id="KW-1185">Reference proteome</keyword>
<evidence type="ECO:0000256" key="1">
    <source>
        <dbReference type="SAM" id="SignalP"/>
    </source>
</evidence>
<protein>
    <recommendedName>
        <fullName evidence="4">Lipoprotein</fullName>
    </recommendedName>
</protein>
<name>A0A7X0HG67_9ACTN</name>
<evidence type="ECO:0000313" key="2">
    <source>
        <dbReference type="EMBL" id="MBB6437049.1"/>
    </source>
</evidence>
<sequence length="211" mass="21043">MRQGLRVLGVGLWAAGLLAAGCQGGDGGGEAGGVGRGSGQAGGLVPTAPSGYGDVFLGVGECASYGAAPREVPCNSERAAARVTERHNGESGDGRACPATTDFVLHLSESRPSSDENGDGVVPRGYACMRNLQAPHPGDPGGGGGPHTVVGDCVYEAGGGRVKETACDGSGDRSPAFRVERSVGTRAQCPPATRLYVQLGGGRPVGCARPV</sequence>
<comment type="caution">
    <text evidence="2">The sequence shown here is derived from an EMBL/GenBank/DDBJ whole genome shotgun (WGS) entry which is preliminary data.</text>
</comment>
<accession>A0A7X0HG67</accession>
<dbReference type="Proteomes" id="UP000540423">
    <property type="component" value="Unassembled WGS sequence"/>
</dbReference>
<feature type="signal peptide" evidence="1">
    <location>
        <begin position="1"/>
        <end position="19"/>
    </location>
</feature>
<dbReference type="AlphaFoldDB" id="A0A7X0HG67"/>
<keyword evidence="1" id="KW-0732">Signal</keyword>
<evidence type="ECO:0008006" key="4">
    <source>
        <dbReference type="Google" id="ProtNLM"/>
    </source>
</evidence>
<gene>
    <name evidence="2" type="ORF">HNQ79_003524</name>
</gene>
<feature type="chain" id="PRO_5038931194" description="Lipoprotein" evidence="1">
    <location>
        <begin position="20"/>
        <end position="211"/>
    </location>
</feature>